<evidence type="ECO:0000259" key="6">
    <source>
        <dbReference type="Pfam" id="PF00389"/>
    </source>
</evidence>
<comment type="similarity">
    <text evidence="1 5">Belongs to the D-isomer specific 2-hydroxyacid dehydrogenase family.</text>
</comment>
<dbReference type="PANTHER" id="PTHR42789:SF1">
    <property type="entry name" value="D-ISOMER SPECIFIC 2-HYDROXYACID DEHYDROGENASE FAMILY PROTEIN (AFU_ORTHOLOGUE AFUA_6G10090)"/>
    <property type="match status" value="1"/>
</dbReference>
<dbReference type="Proteomes" id="UP000192666">
    <property type="component" value="Unassembled WGS sequence"/>
</dbReference>
<protein>
    <submittedName>
        <fullName evidence="8">4-phosphoerythronate dehydrogenase</fullName>
    </submittedName>
</protein>
<dbReference type="GO" id="GO:0008652">
    <property type="term" value="P:amino acid biosynthetic process"/>
    <property type="evidence" value="ECO:0007669"/>
    <property type="project" value="UniProtKB-KW"/>
</dbReference>
<evidence type="ECO:0000256" key="3">
    <source>
        <dbReference type="ARBA" id="ARBA00023002"/>
    </source>
</evidence>
<keyword evidence="2" id="KW-0028">Amino-acid biosynthesis</keyword>
<evidence type="ECO:0000313" key="9">
    <source>
        <dbReference type="Proteomes" id="UP000192666"/>
    </source>
</evidence>
<dbReference type="SUPFAM" id="SSF51735">
    <property type="entry name" value="NAD(P)-binding Rossmann-fold domains"/>
    <property type="match status" value="1"/>
</dbReference>
<reference evidence="8 9" key="1">
    <citation type="submission" date="2017-03" db="EMBL/GenBank/DDBJ databases">
        <title>Maternal inheritance of bifidobacteria.</title>
        <authorList>
            <person name="Lugli G.A."/>
            <person name="Duranti S."/>
            <person name="Milani C."/>
            <person name="Mancabelli L."/>
        </authorList>
    </citation>
    <scope>NUCLEOTIDE SEQUENCE [LARGE SCALE GENOMIC DNA]</scope>
    <source>
        <strain evidence="8 9">1899B</strain>
    </source>
</reference>
<dbReference type="PROSITE" id="PS00065">
    <property type="entry name" value="D_2_HYDROXYACID_DH_1"/>
    <property type="match status" value="1"/>
</dbReference>
<dbReference type="GO" id="GO:0016616">
    <property type="term" value="F:oxidoreductase activity, acting on the CH-OH group of donors, NAD or NADP as acceptor"/>
    <property type="evidence" value="ECO:0007669"/>
    <property type="project" value="InterPro"/>
</dbReference>
<dbReference type="Pfam" id="PF02826">
    <property type="entry name" value="2-Hacid_dh_C"/>
    <property type="match status" value="1"/>
</dbReference>
<evidence type="ECO:0000256" key="5">
    <source>
        <dbReference type="RuleBase" id="RU003719"/>
    </source>
</evidence>
<gene>
    <name evidence="8" type="ORF">B5782_0338</name>
</gene>
<dbReference type="InterPro" id="IPR006140">
    <property type="entry name" value="D-isomer_DH_NAD-bd"/>
</dbReference>
<keyword evidence="4" id="KW-0520">NAD</keyword>
<proteinExistence type="inferred from homology"/>
<dbReference type="GO" id="GO:0051287">
    <property type="term" value="F:NAD binding"/>
    <property type="evidence" value="ECO:0007669"/>
    <property type="project" value="InterPro"/>
</dbReference>
<dbReference type="Gene3D" id="3.40.50.720">
    <property type="entry name" value="NAD(P)-binding Rossmann-like Domain"/>
    <property type="match status" value="2"/>
</dbReference>
<dbReference type="InterPro" id="IPR050857">
    <property type="entry name" value="D-2-hydroxyacid_DH"/>
</dbReference>
<organism evidence="8 9">
    <name type="scientific">Bifidobacterium catenulatum</name>
    <dbReference type="NCBI Taxonomy" id="1686"/>
    <lineage>
        <taxon>Bacteria</taxon>
        <taxon>Bacillati</taxon>
        <taxon>Actinomycetota</taxon>
        <taxon>Actinomycetes</taxon>
        <taxon>Bifidobacteriales</taxon>
        <taxon>Bifidobacteriaceae</taxon>
        <taxon>Bifidobacterium</taxon>
    </lineage>
</organism>
<dbReference type="EMBL" id="NAQA01000003">
    <property type="protein sequence ID" value="OQM50391.1"/>
    <property type="molecule type" value="Genomic_DNA"/>
</dbReference>
<evidence type="ECO:0000256" key="1">
    <source>
        <dbReference type="ARBA" id="ARBA00005854"/>
    </source>
</evidence>
<evidence type="ECO:0000256" key="2">
    <source>
        <dbReference type="ARBA" id="ARBA00022605"/>
    </source>
</evidence>
<feature type="domain" description="D-isomer specific 2-hydroxyacid dehydrogenase catalytic" evidence="6">
    <location>
        <begin position="51"/>
        <end position="351"/>
    </location>
</feature>
<accession>A0A1V8PNW3</accession>
<keyword evidence="3 5" id="KW-0560">Oxidoreductase</keyword>
<dbReference type="InterPro" id="IPR029752">
    <property type="entry name" value="D-isomer_DH_CS1"/>
</dbReference>
<evidence type="ECO:0000256" key="4">
    <source>
        <dbReference type="ARBA" id="ARBA00023027"/>
    </source>
</evidence>
<sequence length="354" mass="38952">MAQYASYRWLKTRKNRLNTQCEVKDMDEIYETQPERTDLPLVVVPVIIESMIESFEKNFELFKDIARVRMYKDFTLDEDTIVARCAEADAIIVIGFHCADSILDRLNAKCYAFGGTGVANYIDLAKAKERGIRVCNVVHYGDHAVAEHTIALLMELARQVGKLDRQVKEGNWDGVDGYELYGKKLGIIGLGGIGQTVARIAGTLGMNVSAWNSHVPEQVLTDLNVTPVDDMNELIAGSDVVSIHLPLLDSTKGIVTAQNLEALKPGTMFINTARAEIIESGALLSRLQRGDIPAALDVFDHEPLTADDPLCSIPGIILTPHTAWRTDGAYVGITKQVVQSVAAYFKGEDFNVVV</sequence>
<dbReference type="AlphaFoldDB" id="A0A1V8PNW3"/>
<comment type="caution">
    <text evidence="8">The sequence shown here is derived from an EMBL/GenBank/DDBJ whole genome shotgun (WGS) entry which is preliminary data.</text>
</comment>
<dbReference type="CDD" id="cd12169">
    <property type="entry name" value="PGDH_like_1"/>
    <property type="match status" value="1"/>
</dbReference>
<dbReference type="InterPro" id="IPR036291">
    <property type="entry name" value="NAD(P)-bd_dom_sf"/>
</dbReference>
<dbReference type="Pfam" id="PF00389">
    <property type="entry name" value="2-Hacid_dh"/>
    <property type="match status" value="1"/>
</dbReference>
<name>A0A1V8PNW3_9BIFI</name>
<evidence type="ECO:0000313" key="8">
    <source>
        <dbReference type="EMBL" id="OQM50391.1"/>
    </source>
</evidence>
<dbReference type="PANTHER" id="PTHR42789">
    <property type="entry name" value="D-ISOMER SPECIFIC 2-HYDROXYACID DEHYDROGENASE FAMILY PROTEIN (AFU_ORTHOLOGUE AFUA_6G10090)"/>
    <property type="match status" value="1"/>
</dbReference>
<evidence type="ECO:0000259" key="7">
    <source>
        <dbReference type="Pfam" id="PF02826"/>
    </source>
</evidence>
<feature type="domain" description="D-isomer specific 2-hydroxyacid dehydrogenase NAD-binding" evidence="7">
    <location>
        <begin position="150"/>
        <end position="323"/>
    </location>
</feature>
<dbReference type="SUPFAM" id="SSF52283">
    <property type="entry name" value="Formate/glycerate dehydrogenase catalytic domain-like"/>
    <property type="match status" value="1"/>
</dbReference>
<dbReference type="InterPro" id="IPR006139">
    <property type="entry name" value="D-isomer_2_OHA_DH_cat_dom"/>
</dbReference>